<dbReference type="PANTHER" id="PTHR33112:SF12">
    <property type="entry name" value="HETEROKARYON INCOMPATIBILITY DOMAIN-CONTAINING PROTEIN"/>
    <property type="match status" value="1"/>
</dbReference>
<feature type="domain" description="Heterokaryon incompatibility" evidence="1">
    <location>
        <begin position="79"/>
        <end position="219"/>
    </location>
</feature>
<proteinExistence type="predicted"/>
<accession>A0ABR1W7D1</accession>
<reference evidence="2 3" key="1">
    <citation type="submission" date="2023-01" db="EMBL/GenBank/DDBJ databases">
        <title>Analysis of 21 Apiospora genomes using comparative genomics revels a genus with tremendous synthesis potential of carbohydrate active enzymes and secondary metabolites.</title>
        <authorList>
            <person name="Sorensen T."/>
        </authorList>
    </citation>
    <scope>NUCLEOTIDE SEQUENCE [LARGE SCALE GENOMIC DNA]</scope>
    <source>
        <strain evidence="2 3">CBS 83171</strain>
    </source>
</reference>
<dbReference type="Proteomes" id="UP001446871">
    <property type="component" value="Unassembled WGS sequence"/>
</dbReference>
<keyword evidence="3" id="KW-1185">Reference proteome</keyword>
<evidence type="ECO:0000313" key="2">
    <source>
        <dbReference type="EMBL" id="KAK8078094.1"/>
    </source>
</evidence>
<protein>
    <recommendedName>
        <fullName evidence="1">Heterokaryon incompatibility domain-containing protein</fullName>
    </recommendedName>
</protein>
<organism evidence="2 3">
    <name type="scientific">Apiospora saccharicola</name>
    <dbReference type="NCBI Taxonomy" id="335842"/>
    <lineage>
        <taxon>Eukaryota</taxon>
        <taxon>Fungi</taxon>
        <taxon>Dikarya</taxon>
        <taxon>Ascomycota</taxon>
        <taxon>Pezizomycotina</taxon>
        <taxon>Sordariomycetes</taxon>
        <taxon>Xylariomycetidae</taxon>
        <taxon>Amphisphaeriales</taxon>
        <taxon>Apiosporaceae</taxon>
        <taxon>Apiospora</taxon>
    </lineage>
</organism>
<dbReference type="PANTHER" id="PTHR33112">
    <property type="entry name" value="DOMAIN PROTEIN, PUTATIVE-RELATED"/>
    <property type="match status" value="1"/>
</dbReference>
<dbReference type="InterPro" id="IPR010730">
    <property type="entry name" value="HET"/>
</dbReference>
<evidence type="ECO:0000259" key="1">
    <source>
        <dbReference type="Pfam" id="PF06985"/>
    </source>
</evidence>
<evidence type="ECO:0000313" key="3">
    <source>
        <dbReference type="Proteomes" id="UP001446871"/>
    </source>
</evidence>
<comment type="caution">
    <text evidence="2">The sequence shown here is derived from an EMBL/GenBank/DDBJ whole genome shotgun (WGS) entry which is preliminary data.</text>
</comment>
<name>A0ABR1W7D1_9PEZI</name>
<sequence length="516" mass="58517">MLVSDGENTGIPSFLSREIASSQIDVSQAKICEDHHGSLCNDNHFSSSLGDHLRFVDVELGNLVEVRSMERTEKENLRYATLSYTWGAQKTVSMTISRNYDSLKKSGSLSLRPDAPFLLSPTIRDGTALAKSLGFRYVWIDALCIIQDSFQDWKSTAPLMHELYGNSSLNICGAAGDNANVGLLGTTYTPRQVLQPIAQMSGMRIRDSTWNTRAWIFQERILSPRALIVVEDRVYFLCRKVTWPEDVDLETTDSIWSLEMHESPLQAFKKIPVRQYSDYVKLYSERRVTMVRERLMAFDGIATSLSTALASSFLYGPPCAYFDWAMLWDRAEASDRIKDSGSVVLPSWSWCGWVRGSEWRLSMADKTLLDLHDCLENHTWIIWYYIDEAGALELAWKPNDRRVTLPITRWTGYDATSPNPYGRDPKKVSDNFGLDELRPTLPSTRPAPGLLCFWTSTAHFQLYRRSMSTASFETKLGEGLHRFGLLDCKGDWCGTIILGEEWFRSVGGLFEFAAIS</sequence>
<gene>
    <name evidence="2" type="ORF">PG996_004264</name>
</gene>
<dbReference type="EMBL" id="JAQQWM010000002">
    <property type="protein sequence ID" value="KAK8078094.1"/>
    <property type="molecule type" value="Genomic_DNA"/>
</dbReference>
<dbReference type="Pfam" id="PF06985">
    <property type="entry name" value="HET"/>
    <property type="match status" value="1"/>
</dbReference>